<dbReference type="EMBL" id="KZ509812">
    <property type="protein sequence ID" value="PKU33700.1"/>
    <property type="molecule type" value="Genomic_DNA"/>
</dbReference>
<dbReference type="PANTHER" id="PTHR33395">
    <property type="entry name" value="TRANSCRIPTASE, PUTATIVE-RELATED-RELATED"/>
    <property type="match status" value="1"/>
</dbReference>
<protein>
    <submittedName>
        <fullName evidence="1">Glycerol kinase</fullName>
    </submittedName>
</protein>
<dbReference type="PANTHER" id="PTHR33395:SF22">
    <property type="entry name" value="REVERSE TRANSCRIPTASE DOMAIN-CONTAINING PROTEIN"/>
    <property type="match status" value="1"/>
</dbReference>
<reference evidence="2" key="2">
    <citation type="submission" date="2017-12" db="EMBL/GenBank/DDBJ databases">
        <title>Genome sequence of the Bar-tailed Godwit (Limosa lapponica baueri).</title>
        <authorList>
            <person name="Lima N.C.B."/>
            <person name="Parody-Merino A.M."/>
            <person name="Battley P.F."/>
            <person name="Fidler A.E."/>
            <person name="Prosdocimi F."/>
        </authorList>
    </citation>
    <scope>NUCLEOTIDE SEQUENCE [LARGE SCALE GENOMIC DNA]</scope>
</reference>
<gene>
    <name evidence="1" type="ORF">llap_15996</name>
</gene>
<dbReference type="GO" id="GO:0016301">
    <property type="term" value="F:kinase activity"/>
    <property type="evidence" value="ECO:0007669"/>
    <property type="project" value="UniProtKB-KW"/>
</dbReference>
<sequence length="318" mass="36908">MLLERYDIVAITETWWEESYDWSVAIDGYKLFRRHRQRRRGGHVALHVKEWIEYEEMSLNLSLGADEERVQSLWVVEEPTRRGVLLDLVLTNKEGLVEGIKVGGSLGCSDHEKIEFRFVGSMRKTSRTATLDFRRANFDLFKKLLGEIPWDRCIPKRKKSGKGSRRPAWLSRELLQKLKWKNGLTTWEDYKNVIRVCRDERRKAKASLELKLARDVKVKKKGFVKCIGGKRKTRENVGLLLKEMGAMVTEDAEKVELLNAFSASVFNAQASPQESQTLEETEKVWTKEDFPLVEEDQIREQLSKLDIHKSMGPDGMHS</sequence>
<organism evidence="1 2">
    <name type="scientific">Limosa lapponica baueri</name>
    <dbReference type="NCBI Taxonomy" id="1758121"/>
    <lineage>
        <taxon>Eukaryota</taxon>
        <taxon>Metazoa</taxon>
        <taxon>Chordata</taxon>
        <taxon>Craniata</taxon>
        <taxon>Vertebrata</taxon>
        <taxon>Euteleostomi</taxon>
        <taxon>Archelosauria</taxon>
        <taxon>Archosauria</taxon>
        <taxon>Dinosauria</taxon>
        <taxon>Saurischia</taxon>
        <taxon>Theropoda</taxon>
        <taxon>Coelurosauria</taxon>
        <taxon>Aves</taxon>
        <taxon>Neognathae</taxon>
        <taxon>Neoaves</taxon>
        <taxon>Charadriiformes</taxon>
        <taxon>Scolopacidae</taxon>
        <taxon>Limosa</taxon>
    </lineage>
</organism>
<keyword evidence="2" id="KW-1185">Reference proteome</keyword>
<dbReference type="OrthoDB" id="416454at2759"/>
<keyword evidence="1" id="KW-0418">Kinase</keyword>
<name>A0A2I0TIP7_LIMLA</name>
<dbReference type="Gene3D" id="3.60.10.10">
    <property type="entry name" value="Endonuclease/exonuclease/phosphatase"/>
    <property type="match status" value="1"/>
</dbReference>
<evidence type="ECO:0000313" key="2">
    <source>
        <dbReference type="Proteomes" id="UP000233556"/>
    </source>
</evidence>
<dbReference type="Proteomes" id="UP000233556">
    <property type="component" value="Unassembled WGS sequence"/>
</dbReference>
<dbReference type="GO" id="GO:0007508">
    <property type="term" value="P:larval heart development"/>
    <property type="evidence" value="ECO:0007669"/>
    <property type="project" value="TreeGrafter"/>
</dbReference>
<dbReference type="AlphaFoldDB" id="A0A2I0TIP7"/>
<dbReference type="GO" id="GO:0031012">
    <property type="term" value="C:extracellular matrix"/>
    <property type="evidence" value="ECO:0007669"/>
    <property type="project" value="TreeGrafter"/>
</dbReference>
<reference evidence="2" key="1">
    <citation type="submission" date="2017-11" db="EMBL/GenBank/DDBJ databases">
        <authorList>
            <person name="Lima N.C."/>
            <person name="Parody-Merino A.M."/>
            <person name="Battley P.F."/>
            <person name="Fidler A.E."/>
            <person name="Prosdocimi F."/>
        </authorList>
    </citation>
    <scope>NUCLEOTIDE SEQUENCE [LARGE SCALE GENOMIC DNA]</scope>
</reference>
<dbReference type="GO" id="GO:0061343">
    <property type="term" value="P:cell adhesion involved in heart morphogenesis"/>
    <property type="evidence" value="ECO:0007669"/>
    <property type="project" value="TreeGrafter"/>
</dbReference>
<proteinExistence type="predicted"/>
<keyword evidence="1" id="KW-0808">Transferase</keyword>
<evidence type="ECO:0000313" key="1">
    <source>
        <dbReference type="EMBL" id="PKU33700.1"/>
    </source>
</evidence>
<accession>A0A2I0TIP7</accession>
<dbReference type="InterPro" id="IPR036691">
    <property type="entry name" value="Endo/exonu/phosph_ase_sf"/>
</dbReference>